<gene>
    <name evidence="3" type="ORF">FJTKL_01058</name>
</gene>
<feature type="region of interest" description="Disordered" evidence="1">
    <location>
        <begin position="361"/>
        <end position="390"/>
    </location>
</feature>
<reference evidence="3 4" key="1">
    <citation type="submission" date="2024-03" db="EMBL/GenBank/DDBJ databases">
        <title>A high-quality draft genome sequence of Diaporthe vaccinii, a causative agent of upright dieback and viscid rot disease in cranberry plants.</title>
        <authorList>
            <person name="Sarrasin M."/>
            <person name="Lang B.F."/>
            <person name="Burger G."/>
        </authorList>
    </citation>
    <scope>NUCLEOTIDE SEQUENCE [LARGE SCALE GENOMIC DNA]</scope>
    <source>
        <strain evidence="3 4">IS7</strain>
    </source>
</reference>
<evidence type="ECO:0000313" key="4">
    <source>
        <dbReference type="Proteomes" id="UP001600888"/>
    </source>
</evidence>
<dbReference type="SUPFAM" id="SSF82199">
    <property type="entry name" value="SET domain"/>
    <property type="match status" value="1"/>
</dbReference>
<dbReference type="Pfam" id="PF00856">
    <property type="entry name" value="SET"/>
    <property type="match status" value="1"/>
</dbReference>
<dbReference type="PANTHER" id="PTHR47332:SF4">
    <property type="entry name" value="SET DOMAIN-CONTAINING PROTEIN 5"/>
    <property type="match status" value="1"/>
</dbReference>
<accession>A0ABR4F4V4</accession>
<evidence type="ECO:0000313" key="3">
    <source>
        <dbReference type="EMBL" id="KAL2289731.1"/>
    </source>
</evidence>
<dbReference type="InterPro" id="IPR046341">
    <property type="entry name" value="SET_dom_sf"/>
</dbReference>
<keyword evidence="4" id="KW-1185">Reference proteome</keyword>
<dbReference type="SMART" id="SM00317">
    <property type="entry name" value="SET"/>
    <property type="match status" value="1"/>
</dbReference>
<proteinExistence type="predicted"/>
<name>A0ABR4F4V4_9PEZI</name>
<comment type="caution">
    <text evidence="3">The sequence shown here is derived from an EMBL/GenBank/DDBJ whole genome shotgun (WGS) entry which is preliminary data.</text>
</comment>
<dbReference type="Proteomes" id="UP001600888">
    <property type="component" value="Unassembled WGS sequence"/>
</dbReference>
<protein>
    <recommendedName>
        <fullName evidence="2">SET domain-containing protein</fullName>
    </recommendedName>
</protein>
<feature type="domain" description="SET" evidence="2">
    <location>
        <begin position="69"/>
        <end position="234"/>
    </location>
</feature>
<dbReference type="InterPro" id="IPR001214">
    <property type="entry name" value="SET_dom"/>
</dbReference>
<sequence length="404" mass="44652">MPIGALTSPWTHPPECAKASDSEVCVFTNNNFSNGRGLSILTDPKDAADIDWIELFTKSSDADGLNRAEGFQETMIPGKGMGLVADRVIAKGERLMSWTPLLVEHDTTYALDPKVLGELRDVAVKRMNKEQQTMFLAQHRQWGGHHASDIMVTNSFMFESFGGLPGGSAANFPEVSVSTSFITHPTSPTLTIEKRFNHACRPNVGYSFDSETLSQSLYATRTIHPGEELTITYINTVRPRHERIHALQHGWGFKCTCSHCTLPLTEIDQSDQRIRRIEEISHSCENVWAANDTHCGLDLAIELALLHQEEKITGSAMASAFYQVKMAAEINGLNDMAAKYTQLTIAEQLGDAYSQARNLEEEQAKSQRAEDEAEDDGRLREELSPGLEEAAINQVGEAAISLPM</sequence>
<dbReference type="PROSITE" id="PS50280">
    <property type="entry name" value="SET"/>
    <property type="match status" value="1"/>
</dbReference>
<dbReference type="CDD" id="cd20071">
    <property type="entry name" value="SET_SMYD"/>
    <property type="match status" value="1"/>
</dbReference>
<evidence type="ECO:0000259" key="2">
    <source>
        <dbReference type="PROSITE" id="PS50280"/>
    </source>
</evidence>
<dbReference type="InterPro" id="IPR053185">
    <property type="entry name" value="SET_domain_protein"/>
</dbReference>
<organism evidence="3 4">
    <name type="scientific">Diaporthe vaccinii</name>
    <dbReference type="NCBI Taxonomy" id="105482"/>
    <lineage>
        <taxon>Eukaryota</taxon>
        <taxon>Fungi</taxon>
        <taxon>Dikarya</taxon>
        <taxon>Ascomycota</taxon>
        <taxon>Pezizomycotina</taxon>
        <taxon>Sordariomycetes</taxon>
        <taxon>Sordariomycetidae</taxon>
        <taxon>Diaporthales</taxon>
        <taxon>Diaporthaceae</taxon>
        <taxon>Diaporthe</taxon>
        <taxon>Diaporthe eres species complex</taxon>
    </lineage>
</organism>
<evidence type="ECO:0000256" key="1">
    <source>
        <dbReference type="SAM" id="MobiDB-lite"/>
    </source>
</evidence>
<dbReference type="EMBL" id="JBAWTH010000011">
    <property type="protein sequence ID" value="KAL2289731.1"/>
    <property type="molecule type" value="Genomic_DNA"/>
</dbReference>
<dbReference type="Gene3D" id="2.170.270.10">
    <property type="entry name" value="SET domain"/>
    <property type="match status" value="1"/>
</dbReference>
<feature type="compositionally biased region" description="Basic and acidic residues" evidence="1">
    <location>
        <begin position="361"/>
        <end position="383"/>
    </location>
</feature>
<dbReference type="PANTHER" id="PTHR47332">
    <property type="entry name" value="SET DOMAIN-CONTAINING PROTEIN 5"/>
    <property type="match status" value="1"/>
</dbReference>